<dbReference type="PANTHER" id="PTHR46496">
    <property type="match status" value="1"/>
</dbReference>
<dbReference type="InterPro" id="IPR036188">
    <property type="entry name" value="FAD/NAD-bd_sf"/>
</dbReference>
<dbReference type="RefSeq" id="WP_144867559.1">
    <property type="nucleotide sequence ID" value="NZ_LR213832.1"/>
</dbReference>
<evidence type="ECO:0000313" key="4">
    <source>
        <dbReference type="Proteomes" id="UP000320055"/>
    </source>
</evidence>
<feature type="region of interest" description="Disordered" evidence="1">
    <location>
        <begin position="360"/>
        <end position="384"/>
    </location>
</feature>
<dbReference type="AlphaFoldDB" id="A0A563W3N3"/>
<dbReference type="InterPro" id="IPR002938">
    <property type="entry name" value="FAD-bd"/>
</dbReference>
<dbReference type="SUPFAM" id="SSF51905">
    <property type="entry name" value="FAD/NAD(P)-binding domain"/>
    <property type="match status" value="1"/>
</dbReference>
<keyword evidence="3" id="KW-0560">Oxidoreductase</keyword>
<feature type="compositionally biased region" description="Basic and acidic residues" evidence="1">
    <location>
        <begin position="360"/>
        <end position="373"/>
    </location>
</feature>
<dbReference type="EMBL" id="CAACVJ010000681">
    <property type="protein sequence ID" value="VEP18302.1"/>
    <property type="molecule type" value="Genomic_DNA"/>
</dbReference>
<evidence type="ECO:0000259" key="2">
    <source>
        <dbReference type="Pfam" id="PF01494"/>
    </source>
</evidence>
<name>A0A563W3N3_9CYAN</name>
<dbReference type="OrthoDB" id="9766816at2"/>
<dbReference type="GO" id="GO:0004497">
    <property type="term" value="F:monooxygenase activity"/>
    <property type="evidence" value="ECO:0007669"/>
    <property type="project" value="UniProtKB-KW"/>
</dbReference>
<dbReference type="GO" id="GO:0071949">
    <property type="term" value="F:FAD binding"/>
    <property type="evidence" value="ECO:0007669"/>
    <property type="project" value="InterPro"/>
</dbReference>
<dbReference type="PRINTS" id="PR00420">
    <property type="entry name" value="RNGMNOXGNASE"/>
</dbReference>
<sequence>MGTSAQNVAIIGAGLGGLACAIALHKQGINVQVYEKAKDFRPVGGGLALFPNGLNFLELIEPGIVETIKNSGCCPHKIVRKNIAGEIISSSPTTQLIEKYGQAIVTIWWWHLQQILVSKLPANSIHLDRQCIGFKQSDLAQGEAQRDRGNVEIYFEGGKTARADLLIGADGINSAVRKTLIGEEPPRYLNSMSWRAIIKCQQNINILNPDEIVRIVSDKQFLFLINVGDGYLNWTTRKFAPEYHLSTNDEAMKDRILQDLTNWAEPIRNLIEITPPEKIFEFPICDRLPLGSWSKGRVTLLGDAAHPMSPSVGQGANSTFEDAWVLTQCLVRFSTIEEAFNEYEKERIERAKIMQIKSAEAEKNQWKTDDKTKPPSQPQQRRNFDSNFTDWLHNYKPFSSISNIWY</sequence>
<accession>A0A563W3N3</accession>
<dbReference type="Gene3D" id="3.50.50.60">
    <property type="entry name" value="FAD/NAD(P)-binding domain"/>
    <property type="match status" value="1"/>
</dbReference>
<dbReference type="PANTHER" id="PTHR46496:SF4">
    <property type="entry name" value="ZEAXANTHIN EPOXIDASE"/>
    <property type="match status" value="1"/>
</dbReference>
<evidence type="ECO:0000256" key="1">
    <source>
        <dbReference type="SAM" id="MobiDB-lite"/>
    </source>
</evidence>
<proteinExistence type="predicted"/>
<protein>
    <submittedName>
        <fullName evidence="3">FAD-binding monooxygenase</fullName>
    </submittedName>
</protein>
<reference evidence="3 4" key="1">
    <citation type="submission" date="2019-01" db="EMBL/GenBank/DDBJ databases">
        <authorList>
            <person name="Brito A."/>
        </authorList>
    </citation>
    <scope>NUCLEOTIDE SEQUENCE [LARGE SCALE GENOMIC DNA]</scope>
    <source>
        <strain evidence="3">1</strain>
    </source>
</reference>
<organism evidence="3 4">
    <name type="scientific">Hyella patelloides LEGE 07179</name>
    <dbReference type="NCBI Taxonomy" id="945734"/>
    <lineage>
        <taxon>Bacteria</taxon>
        <taxon>Bacillati</taxon>
        <taxon>Cyanobacteriota</taxon>
        <taxon>Cyanophyceae</taxon>
        <taxon>Pleurocapsales</taxon>
        <taxon>Hyellaceae</taxon>
        <taxon>Hyella</taxon>
    </lineage>
</organism>
<keyword evidence="3" id="KW-0503">Monooxygenase</keyword>
<dbReference type="Proteomes" id="UP000320055">
    <property type="component" value="Unassembled WGS sequence"/>
</dbReference>
<evidence type="ECO:0000313" key="3">
    <source>
        <dbReference type="EMBL" id="VEP18302.1"/>
    </source>
</evidence>
<gene>
    <name evidence="3" type="ORF">H1P_740014</name>
</gene>
<feature type="domain" description="FAD-binding" evidence="2">
    <location>
        <begin position="7"/>
        <end position="352"/>
    </location>
</feature>
<keyword evidence="4" id="KW-1185">Reference proteome</keyword>
<dbReference type="Pfam" id="PF01494">
    <property type="entry name" value="FAD_binding_3"/>
    <property type="match status" value="1"/>
</dbReference>